<evidence type="ECO:0000313" key="1">
    <source>
        <dbReference type="EMBL" id="OJX56346.1"/>
    </source>
</evidence>
<gene>
    <name evidence="1" type="ORF">BGO89_13515</name>
</gene>
<dbReference type="STRING" id="1895771.BGO89_13515"/>
<proteinExistence type="predicted"/>
<evidence type="ECO:0000313" key="2">
    <source>
        <dbReference type="Proteomes" id="UP000184233"/>
    </source>
</evidence>
<accession>A0A1M3KVU8</accession>
<name>A0A1M3KVU8_9BACT</name>
<comment type="caution">
    <text evidence="1">The sequence shown here is derived from an EMBL/GenBank/DDBJ whole genome shotgun (WGS) entry which is preliminary data.</text>
</comment>
<protein>
    <submittedName>
        <fullName evidence="1">Uncharacterized protein</fullName>
    </submittedName>
</protein>
<reference evidence="1 2" key="1">
    <citation type="submission" date="2016-09" db="EMBL/GenBank/DDBJ databases">
        <title>Genome-resolved meta-omics ties microbial dynamics to process performance in biotechnology for thiocyanate degradation.</title>
        <authorList>
            <person name="Kantor R.S."/>
            <person name="Huddy R.J."/>
            <person name="Iyer R."/>
            <person name="Thomas B.C."/>
            <person name="Brown C.T."/>
            <person name="Anantharaman K."/>
            <person name="Tringe S."/>
            <person name="Hettich R.L."/>
            <person name="Harrison S.T."/>
            <person name="Banfield J.F."/>
        </authorList>
    </citation>
    <scope>NUCLEOTIDE SEQUENCE [LARGE SCALE GENOMIC DNA]</scope>
    <source>
        <strain evidence="1">59-99</strain>
    </source>
</reference>
<organism evidence="1 2">
    <name type="scientific">Candidatus Kapaibacterium thiocyanatum</name>
    <dbReference type="NCBI Taxonomy" id="1895771"/>
    <lineage>
        <taxon>Bacteria</taxon>
        <taxon>Pseudomonadati</taxon>
        <taxon>Candidatus Kapaibacteriota</taxon>
        <taxon>Candidatus Kapaibacteriia</taxon>
        <taxon>Candidatus Kapaibacteriales</taxon>
        <taxon>Candidatus Kapaibacteriaceae</taxon>
        <taxon>Candidatus Kapaibacterium</taxon>
    </lineage>
</organism>
<dbReference type="EMBL" id="MKVH01000025">
    <property type="protein sequence ID" value="OJX56346.1"/>
    <property type="molecule type" value="Genomic_DNA"/>
</dbReference>
<dbReference type="Proteomes" id="UP000184233">
    <property type="component" value="Unassembled WGS sequence"/>
</dbReference>
<dbReference type="AlphaFoldDB" id="A0A1M3KVU8"/>
<sequence length="106" mass="11576">MGMPPDAVRDVIDGDRAGIAGATYVNWIRNGEGPLSHDRVMQSSFDGRPVNAESSTSDYPQRSFILSFPRNDLLFPLSDCRDDGSESRGGSELEVALKNTNYHLGT</sequence>